<feature type="transmembrane region" description="Helical" evidence="1">
    <location>
        <begin position="167"/>
        <end position="189"/>
    </location>
</feature>
<keyword evidence="1" id="KW-0472">Membrane</keyword>
<feature type="signal peptide" evidence="2">
    <location>
        <begin position="1"/>
        <end position="28"/>
    </location>
</feature>
<dbReference type="Proteomes" id="UP001595956">
    <property type="component" value="Unassembled WGS sequence"/>
</dbReference>
<keyword evidence="1" id="KW-1133">Transmembrane helix</keyword>
<organism evidence="3 4">
    <name type="scientific">Nocardioides caricicola</name>
    <dbReference type="NCBI Taxonomy" id="634770"/>
    <lineage>
        <taxon>Bacteria</taxon>
        <taxon>Bacillati</taxon>
        <taxon>Actinomycetota</taxon>
        <taxon>Actinomycetes</taxon>
        <taxon>Propionibacteriales</taxon>
        <taxon>Nocardioidaceae</taxon>
        <taxon>Nocardioides</taxon>
    </lineage>
</organism>
<gene>
    <name evidence="3" type="ORF">ACFPKY_11120</name>
</gene>
<dbReference type="Gene3D" id="2.40.50.120">
    <property type="match status" value="1"/>
</dbReference>
<name>A0ABW0N0M6_9ACTN</name>
<keyword evidence="2" id="KW-0732">Signal</keyword>
<keyword evidence="1" id="KW-0812">Transmembrane</keyword>
<evidence type="ECO:0000256" key="1">
    <source>
        <dbReference type="SAM" id="Phobius"/>
    </source>
</evidence>
<evidence type="ECO:0000256" key="2">
    <source>
        <dbReference type="SAM" id="SignalP"/>
    </source>
</evidence>
<evidence type="ECO:0008006" key="5">
    <source>
        <dbReference type="Google" id="ProtNLM"/>
    </source>
</evidence>
<dbReference type="SUPFAM" id="SSF50242">
    <property type="entry name" value="TIMP-like"/>
    <property type="match status" value="1"/>
</dbReference>
<comment type="caution">
    <text evidence="3">The sequence shown here is derived from an EMBL/GenBank/DDBJ whole genome shotgun (WGS) entry which is preliminary data.</text>
</comment>
<reference evidence="4" key="1">
    <citation type="journal article" date="2019" name="Int. J. Syst. Evol. Microbiol.">
        <title>The Global Catalogue of Microorganisms (GCM) 10K type strain sequencing project: providing services to taxonomists for standard genome sequencing and annotation.</title>
        <authorList>
            <consortium name="The Broad Institute Genomics Platform"/>
            <consortium name="The Broad Institute Genome Sequencing Center for Infectious Disease"/>
            <person name="Wu L."/>
            <person name="Ma J."/>
        </authorList>
    </citation>
    <scope>NUCLEOTIDE SEQUENCE [LARGE SCALE GENOMIC DNA]</scope>
    <source>
        <strain evidence="4">KACC 13778</strain>
    </source>
</reference>
<dbReference type="InterPro" id="IPR008993">
    <property type="entry name" value="TIMP-like_OB-fold"/>
</dbReference>
<keyword evidence="4" id="KW-1185">Reference proteome</keyword>
<proteinExistence type="predicted"/>
<protein>
    <recommendedName>
        <fullName evidence="5">Tissue inhibitor of metalloproteinase</fullName>
    </recommendedName>
</protein>
<feature type="chain" id="PRO_5046910942" description="Tissue inhibitor of metalloproteinase" evidence="2">
    <location>
        <begin position="29"/>
        <end position="193"/>
    </location>
</feature>
<evidence type="ECO:0000313" key="4">
    <source>
        <dbReference type="Proteomes" id="UP001595956"/>
    </source>
</evidence>
<dbReference type="EMBL" id="JBHSMD010000003">
    <property type="protein sequence ID" value="MFC5493656.1"/>
    <property type="molecule type" value="Genomic_DNA"/>
</dbReference>
<evidence type="ECO:0000313" key="3">
    <source>
        <dbReference type="EMBL" id="MFC5493656.1"/>
    </source>
</evidence>
<sequence length="193" mass="19686">MSDVIRRLLALLVLVCAGVCATSAPASAAPACLKNVPPLSQQTIRADAVLIGVLGEPVTKKGFVTYPVAVEEIYKGDVGEEASVSTPAKVANCGLPGLEVGAAYVVFGTVEGDQLRTTADSGTAPATDRYVEQVEALLGPSKSPTPPEPVEATLTMVADDAPTLQRLVAPGVAMVLVGLLGLVLVGALARRRG</sequence>
<accession>A0ABW0N0M6</accession>
<dbReference type="RefSeq" id="WP_345173075.1">
    <property type="nucleotide sequence ID" value="NZ_BAABFQ010000004.1"/>
</dbReference>